<dbReference type="OrthoDB" id="9994419at2759"/>
<dbReference type="HOGENOM" id="CLU_348554_0_0_1"/>
<proteinExistence type="predicted"/>
<keyword evidence="3" id="KW-1185">Reference proteome</keyword>
<feature type="compositionally biased region" description="Basic and acidic residues" evidence="1">
    <location>
        <begin position="666"/>
        <end position="675"/>
    </location>
</feature>
<dbReference type="KEGG" id="ndi:NDAI_0A03390"/>
<dbReference type="InterPro" id="IPR032675">
    <property type="entry name" value="LRR_dom_sf"/>
</dbReference>
<dbReference type="Proteomes" id="UP000000689">
    <property type="component" value="Chromosome 1"/>
</dbReference>
<dbReference type="AlphaFoldDB" id="G0W3V8"/>
<feature type="compositionally biased region" description="Polar residues" evidence="1">
    <location>
        <begin position="1"/>
        <end position="15"/>
    </location>
</feature>
<feature type="region of interest" description="Disordered" evidence="1">
    <location>
        <begin position="666"/>
        <end position="700"/>
    </location>
</feature>
<protein>
    <submittedName>
        <fullName evidence="2">Uncharacterized protein</fullName>
    </submittedName>
</protein>
<dbReference type="GeneID" id="11494248"/>
<name>G0W3V8_NAUDC</name>
<dbReference type="STRING" id="1071378.G0W3V8"/>
<dbReference type="Gene3D" id="3.80.10.10">
    <property type="entry name" value="Ribonuclease Inhibitor"/>
    <property type="match status" value="1"/>
</dbReference>
<dbReference type="eggNOG" id="ENOG502R9EV">
    <property type="taxonomic scope" value="Eukaryota"/>
</dbReference>
<gene>
    <name evidence="2" type="primary">NDAI0A03390</name>
    <name evidence="2" type="ordered locus">NDAI_0A03390</name>
</gene>
<organism evidence="2 3">
    <name type="scientific">Naumovozyma dairenensis (strain ATCC 10597 / BCRC 20456 / CBS 421 / NBRC 0211 / NRRL Y-12639)</name>
    <name type="common">Saccharomyces dairenensis</name>
    <dbReference type="NCBI Taxonomy" id="1071378"/>
    <lineage>
        <taxon>Eukaryota</taxon>
        <taxon>Fungi</taxon>
        <taxon>Dikarya</taxon>
        <taxon>Ascomycota</taxon>
        <taxon>Saccharomycotina</taxon>
        <taxon>Saccharomycetes</taxon>
        <taxon>Saccharomycetales</taxon>
        <taxon>Saccharomycetaceae</taxon>
        <taxon>Naumovozyma</taxon>
    </lineage>
</organism>
<accession>G0W3V8</accession>
<dbReference type="GO" id="GO:0006511">
    <property type="term" value="P:ubiquitin-dependent protein catabolic process"/>
    <property type="evidence" value="ECO:0007669"/>
    <property type="project" value="EnsemblFungi"/>
</dbReference>
<evidence type="ECO:0000313" key="3">
    <source>
        <dbReference type="Proteomes" id="UP000000689"/>
    </source>
</evidence>
<sequence>MTTVSPVDCTPSSIMSRPALSTGEPSSLTKLPSNIPPEIVYQILTYQFNDFMNNDHPGTSEKFHENIRNFLRSNLTVNKTFYHICKILIYKYCNFTTAKRFHHLLKTIEVHKEIRNIIQVADFEELTSIGLGRSSEMNKTIKNLTNETLLKFLLLTKSNLREFLACEQIQDDLDDKIIHFLLKPGKNLSVLDFCGCSGPSFTTSFIEALERLYPKRRQALTSEDEEQIEIEMRNHQPLEYNYQITCLGLNDCTDLPSFVLGRVLKMLPELQKLDLSHTSIDGDTLLNGIPHYKNLTHLSLASCLQLTPRSILEFFSSHPCITDENNSATLEWLNLHGVSNHSSTWNDVHTMFLLKKLCQHGHNKTLQYLNIGGLPLHQTNFVTTYKKVNNNYYYHCTDTLQFIKLNFPNLKSLSIKGNNIPISKLVEFLSPIQYEDPDNFNFESMNSNNNYLNFPKKKLKEQHLKFLNISNNNQINKWTIQDPAIFTCSSSIVAFEISFEAWQQIEKANPNHELITMKYNNDPNKKNTIIQDASNAELLKWQCYIDSSYGRRYWIYKTDPYLNCPDLHIRSGITNYDSEGHKIIEIIKQPDFLKFAQSKIMLGCGIVSQSNIRRELSYRDFKPPISQFFTRNGGISFGETPRPIITPRLPPGGWRIINDEHNDEFNNRRIDDRHPTRPPASSFNSSSTLHTINERPPLPTEDYIINDEIANENDSAMEDDGDDDAELRNALYWDRSLQDLQALSLRTAQYQENDEEYLNNPELQRRRSQLSLLRQHSSSKIWSTTNNNNINNNNNTQIVNNFLNHRPPISASSSTMSLLPLEAKQKIKLKNEYYYAHPDDFVYDKNDPMTSERYRMHFKLVNEYKVFGTIERGMYRYYSLKT</sequence>
<evidence type="ECO:0000256" key="1">
    <source>
        <dbReference type="SAM" id="MobiDB-lite"/>
    </source>
</evidence>
<feature type="region of interest" description="Disordered" evidence="1">
    <location>
        <begin position="1"/>
        <end position="31"/>
    </location>
</feature>
<dbReference type="SUPFAM" id="SSF52047">
    <property type="entry name" value="RNI-like"/>
    <property type="match status" value="1"/>
</dbReference>
<dbReference type="OMA" id="ERGMYRY"/>
<dbReference type="EMBL" id="HE580267">
    <property type="protein sequence ID" value="CCD22496.1"/>
    <property type="molecule type" value="Genomic_DNA"/>
</dbReference>
<dbReference type="GO" id="GO:0019005">
    <property type="term" value="C:SCF ubiquitin ligase complex"/>
    <property type="evidence" value="ECO:0007669"/>
    <property type="project" value="EnsemblFungi"/>
</dbReference>
<feature type="compositionally biased region" description="Polar residues" evidence="1">
    <location>
        <begin position="679"/>
        <end position="691"/>
    </location>
</feature>
<reference evidence="2 3" key="1">
    <citation type="journal article" date="2011" name="Proc. Natl. Acad. Sci. U.S.A.">
        <title>Evolutionary erosion of yeast sex chromosomes by mating-type switching accidents.</title>
        <authorList>
            <person name="Gordon J.L."/>
            <person name="Armisen D."/>
            <person name="Proux-Wera E."/>
            <person name="Oheigeartaigh S.S."/>
            <person name="Byrne K.P."/>
            <person name="Wolfe K.H."/>
        </authorList>
    </citation>
    <scope>NUCLEOTIDE SEQUENCE [LARGE SCALE GENOMIC DNA]</scope>
    <source>
        <strain evidence="3">ATCC 10597 / BCRC 20456 / CBS 421 / NBRC 0211 / NRRL Y-12639</strain>
    </source>
</reference>
<dbReference type="RefSeq" id="XP_003667739.1">
    <property type="nucleotide sequence ID" value="XM_003667691.1"/>
</dbReference>
<evidence type="ECO:0000313" key="2">
    <source>
        <dbReference type="EMBL" id="CCD22496.1"/>
    </source>
</evidence>